<feature type="chain" id="PRO_5044822000" description="Phospholipase B1, membrane-associated" evidence="2">
    <location>
        <begin position="19"/>
        <end position="439"/>
    </location>
</feature>
<keyword evidence="1" id="KW-1133">Transmembrane helix</keyword>
<evidence type="ECO:0000313" key="3">
    <source>
        <dbReference type="EMBL" id="MFH4976320.1"/>
    </source>
</evidence>
<keyword evidence="1" id="KW-0812">Transmembrane</keyword>
<evidence type="ECO:0008006" key="5">
    <source>
        <dbReference type="Google" id="ProtNLM"/>
    </source>
</evidence>
<keyword evidence="1" id="KW-0472">Membrane</keyword>
<comment type="caution">
    <text evidence="3">The sequence shown here is derived from an EMBL/GenBank/DDBJ whole genome shotgun (WGS) entry which is preliminary data.</text>
</comment>
<reference evidence="3 4" key="1">
    <citation type="submission" date="2024-08" db="EMBL/GenBank/DDBJ databases">
        <title>Gnathostoma spinigerum genome.</title>
        <authorList>
            <person name="Gonzalez-Bertolin B."/>
            <person name="Monzon S."/>
            <person name="Zaballos A."/>
            <person name="Jimenez P."/>
            <person name="Dekumyoy P."/>
            <person name="Varona S."/>
            <person name="Cuesta I."/>
            <person name="Sumanam S."/>
            <person name="Adisakwattana P."/>
            <person name="Gasser R.B."/>
            <person name="Hernandez-Gonzalez A."/>
            <person name="Young N.D."/>
            <person name="Perteguer M.J."/>
        </authorList>
    </citation>
    <scope>NUCLEOTIDE SEQUENCE [LARGE SCALE GENOMIC DNA]</scope>
    <source>
        <strain evidence="3">AL3</strain>
        <tissue evidence="3">Liver</tissue>
    </source>
</reference>
<dbReference type="EMBL" id="JBGFUD010001463">
    <property type="protein sequence ID" value="MFH4976320.1"/>
    <property type="molecule type" value="Genomic_DNA"/>
</dbReference>
<keyword evidence="4" id="KW-1185">Reference proteome</keyword>
<dbReference type="Proteomes" id="UP001608902">
    <property type="component" value="Unassembled WGS sequence"/>
</dbReference>
<name>A0ABD6EJ53_9BILA</name>
<dbReference type="PANTHER" id="PTHR21325:SF28">
    <property type="entry name" value="SGNH DOMAIN-CONTAINING PROTEIN"/>
    <property type="match status" value="1"/>
</dbReference>
<gene>
    <name evidence="3" type="ORF">AB6A40_003029</name>
</gene>
<dbReference type="PANTHER" id="PTHR21325">
    <property type="entry name" value="PHOSPHOLIPASE B, PLB1"/>
    <property type="match status" value="1"/>
</dbReference>
<dbReference type="AlphaFoldDB" id="A0ABD6EJ53"/>
<organism evidence="3 4">
    <name type="scientific">Gnathostoma spinigerum</name>
    <dbReference type="NCBI Taxonomy" id="75299"/>
    <lineage>
        <taxon>Eukaryota</taxon>
        <taxon>Metazoa</taxon>
        <taxon>Ecdysozoa</taxon>
        <taxon>Nematoda</taxon>
        <taxon>Chromadorea</taxon>
        <taxon>Rhabditida</taxon>
        <taxon>Spirurina</taxon>
        <taxon>Gnathostomatomorpha</taxon>
        <taxon>Gnathostomatoidea</taxon>
        <taxon>Gnathostomatidae</taxon>
        <taxon>Gnathostoma</taxon>
    </lineage>
</organism>
<evidence type="ECO:0000256" key="1">
    <source>
        <dbReference type="SAM" id="Phobius"/>
    </source>
</evidence>
<evidence type="ECO:0000313" key="4">
    <source>
        <dbReference type="Proteomes" id="UP001608902"/>
    </source>
</evidence>
<proteinExistence type="predicted"/>
<protein>
    <recommendedName>
        <fullName evidence="5">Phospholipase B1, membrane-associated</fullName>
    </recommendedName>
</protein>
<feature type="transmembrane region" description="Helical" evidence="1">
    <location>
        <begin position="373"/>
        <end position="392"/>
    </location>
</feature>
<dbReference type="InterPro" id="IPR038885">
    <property type="entry name" value="PLB1"/>
</dbReference>
<accession>A0ABD6EJ53</accession>
<keyword evidence="2" id="KW-0732">Signal</keyword>
<evidence type="ECO:0000256" key="2">
    <source>
        <dbReference type="SAM" id="SignalP"/>
    </source>
</evidence>
<sequence>MKIVPLLIFIHQFLFVNATVERIAQMLQNDAEFSENWFDLVQLQDAQSRSGETFTTEEVVDSLQLCTPFKGNRVDQVDNVPPAKIDVYAEFGHLSKFCDHRTDELLNETLAPCSSGGYDLKYPSLDKFFKIFNPNLTVISSPEMDNSTLTDQMKHTANKLRRMTGYKERWKALFIFASIEDGEISESGQSAVEILEALEEIYLLLPERTLIFVVRCSDTKIWRSAALAHPACESILSYRRLRTDINSDSVWDQVETISSSYFQSDLFSVQVLPLLEGASLRNLSDGSVDLSAFGYDCTHFSARGLSLFHLAIWNSLLSRMSSRQSRYLPVYSPPICPDPACPFVRTQNNSVLCLWSYEKKEADPANYMIEQSLAIGATVMMVLLCVTVFAIITMCRPKNEVKIVSVPIRIQKISEENGKPVGEDWNSIKYIDEDDSNRV</sequence>
<feature type="signal peptide" evidence="2">
    <location>
        <begin position="1"/>
        <end position="18"/>
    </location>
</feature>